<evidence type="ECO:0000313" key="14">
    <source>
        <dbReference type="Proteomes" id="UP000319731"/>
    </source>
</evidence>
<evidence type="ECO:0000313" key="13">
    <source>
        <dbReference type="EMBL" id="TPX36004.1"/>
    </source>
</evidence>
<dbReference type="SUPFAM" id="SSF52540">
    <property type="entry name" value="P-loop containing nucleoside triphosphate hydrolases"/>
    <property type="match status" value="1"/>
</dbReference>
<feature type="compositionally biased region" description="Low complexity" evidence="11">
    <location>
        <begin position="671"/>
        <end position="680"/>
    </location>
</feature>
<dbReference type="EMBL" id="QEAO01000006">
    <property type="protein sequence ID" value="TPX36004.1"/>
    <property type="molecule type" value="Genomic_DNA"/>
</dbReference>
<accession>A0A507CDK7</accession>
<feature type="compositionally biased region" description="Polar residues" evidence="11">
    <location>
        <begin position="174"/>
        <end position="187"/>
    </location>
</feature>
<dbReference type="GO" id="GO:0007019">
    <property type="term" value="P:microtubule depolymerization"/>
    <property type="evidence" value="ECO:0007669"/>
    <property type="project" value="TreeGrafter"/>
</dbReference>
<feature type="domain" description="Kinesin motor" evidence="12">
    <location>
        <begin position="258"/>
        <end position="600"/>
    </location>
</feature>
<dbReference type="PRINTS" id="PR00380">
    <property type="entry name" value="KINESINHEAVY"/>
</dbReference>
<evidence type="ECO:0000256" key="1">
    <source>
        <dbReference type="ARBA" id="ARBA00004245"/>
    </source>
</evidence>
<feature type="region of interest" description="Disordered" evidence="11">
    <location>
        <begin position="142"/>
        <end position="187"/>
    </location>
</feature>
<dbReference type="InterPro" id="IPR027417">
    <property type="entry name" value="P-loop_NTPase"/>
</dbReference>
<keyword evidence="4 9" id="KW-0547">Nucleotide-binding</keyword>
<dbReference type="InterPro" id="IPR036961">
    <property type="entry name" value="Kinesin_motor_dom_sf"/>
</dbReference>
<gene>
    <name evidence="13" type="ORF">SmJEL517_g01796</name>
</gene>
<proteinExistence type="inferred from homology"/>
<dbReference type="Proteomes" id="UP000319731">
    <property type="component" value="Unassembled WGS sequence"/>
</dbReference>
<feature type="region of interest" description="Disordered" evidence="11">
    <location>
        <begin position="1"/>
        <end position="124"/>
    </location>
</feature>
<evidence type="ECO:0000256" key="10">
    <source>
        <dbReference type="RuleBase" id="RU000394"/>
    </source>
</evidence>
<feature type="region of interest" description="Disordered" evidence="11">
    <location>
        <begin position="625"/>
        <end position="708"/>
    </location>
</feature>
<feature type="compositionally biased region" description="Basic and acidic residues" evidence="11">
    <location>
        <begin position="28"/>
        <end position="39"/>
    </location>
</feature>
<evidence type="ECO:0000256" key="4">
    <source>
        <dbReference type="ARBA" id="ARBA00022741"/>
    </source>
</evidence>
<evidence type="ECO:0000256" key="3">
    <source>
        <dbReference type="ARBA" id="ARBA00022701"/>
    </source>
</evidence>
<dbReference type="GO" id="GO:0005524">
    <property type="term" value="F:ATP binding"/>
    <property type="evidence" value="ECO:0007669"/>
    <property type="project" value="UniProtKB-UniRule"/>
</dbReference>
<keyword evidence="2" id="KW-0963">Cytoplasm</keyword>
<feature type="compositionally biased region" description="Polar residues" evidence="11">
    <location>
        <begin position="51"/>
        <end position="80"/>
    </location>
</feature>
<keyword evidence="7" id="KW-0206">Cytoskeleton</keyword>
<dbReference type="PROSITE" id="PS50067">
    <property type="entry name" value="KINESIN_MOTOR_2"/>
    <property type="match status" value="1"/>
</dbReference>
<evidence type="ECO:0000256" key="8">
    <source>
        <dbReference type="ARBA" id="ARBA00061030"/>
    </source>
</evidence>
<dbReference type="InterPro" id="IPR001752">
    <property type="entry name" value="Kinesin_motor_dom"/>
</dbReference>
<keyword evidence="6 9" id="KW-0505">Motor protein</keyword>
<dbReference type="FunFam" id="3.40.850.10:FF:000012">
    <property type="entry name" value="Kinesin-like protein"/>
    <property type="match status" value="1"/>
</dbReference>
<dbReference type="GO" id="GO:0005874">
    <property type="term" value="C:microtubule"/>
    <property type="evidence" value="ECO:0007669"/>
    <property type="project" value="UniProtKB-KW"/>
</dbReference>
<evidence type="ECO:0000256" key="5">
    <source>
        <dbReference type="ARBA" id="ARBA00022840"/>
    </source>
</evidence>
<evidence type="ECO:0000259" key="12">
    <source>
        <dbReference type="PROSITE" id="PS50067"/>
    </source>
</evidence>
<dbReference type="RefSeq" id="XP_031026389.1">
    <property type="nucleotide sequence ID" value="XM_031167724.1"/>
</dbReference>
<feature type="binding site" evidence="9">
    <location>
        <begin position="352"/>
        <end position="359"/>
    </location>
    <ligand>
        <name>ATP</name>
        <dbReference type="ChEBI" id="CHEBI:30616"/>
    </ligand>
</feature>
<comment type="subcellular location">
    <subcellularLocation>
        <location evidence="1">Cytoplasm</location>
        <location evidence="1">Cytoskeleton</location>
    </subcellularLocation>
</comment>
<dbReference type="InterPro" id="IPR019821">
    <property type="entry name" value="Kinesin_motor_CS"/>
</dbReference>
<evidence type="ECO:0000256" key="6">
    <source>
        <dbReference type="ARBA" id="ARBA00023175"/>
    </source>
</evidence>
<dbReference type="InterPro" id="IPR027640">
    <property type="entry name" value="Kinesin-like_fam"/>
</dbReference>
<protein>
    <recommendedName>
        <fullName evidence="10">Kinesin-like protein</fullName>
    </recommendedName>
</protein>
<dbReference type="STRING" id="1806994.A0A507CDK7"/>
<comment type="caution">
    <text evidence="13">The sequence shown here is derived from an EMBL/GenBank/DDBJ whole genome shotgun (WGS) entry which is preliminary data.</text>
</comment>
<reference evidence="13 14" key="1">
    <citation type="journal article" date="2019" name="Sci. Rep.">
        <title>Comparative genomics of chytrid fungi reveal insights into the obligate biotrophic and pathogenic lifestyle of Synchytrium endobioticum.</title>
        <authorList>
            <person name="van de Vossenberg B.T.L.H."/>
            <person name="Warris S."/>
            <person name="Nguyen H.D.T."/>
            <person name="van Gent-Pelzer M.P.E."/>
            <person name="Joly D.L."/>
            <person name="van de Geest H.C."/>
            <person name="Bonants P.J.M."/>
            <person name="Smith D.S."/>
            <person name="Levesque C.A."/>
            <person name="van der Lee T.A.J."/>
        </authorList>
    </citation>
    <scope>NUCLEOTIDE SEQUENCE [LARGE SCALE GENOMIC DNA]</scope>
    <source>
        <strain evidence="13 14">JEL517</strain>
    </source>
</reference>
<evidence type="ECO:0000256" key="2">
    <source>
        <dbReference type="ARBA" id="ARBA00022490"/>
    </source>
</evidence>
<sequence>MRDDGYNAGFEPARPGRKHSSYVAKQSQTRDQRDQRESQYQDSHGSYGPITPTNPRQQYVNTSPYAEQQPTSDMRRISTNHNEKRHRSSPPSPNRPHMMTSPISRVSTASSVRRNDEVAPPWNATTTLDKRASVSVHAIASGGPLIVNSPPRIPPRLPPPRPRESVTNKGPRASTASSGSLVNTSPSKSVLEVARLKAAREERRAKQAERKRELQDLNPDERENREYMNSIKSFRDEFDAQINALGDRIRNSDSNSDRIRVCMRARPVNHRESQDHQFNIVTARTTSFPFSHCYIHEPRQRVDQTKEVVHHRFIFDDVFDDTASNADVYNAAVRPLVESVFRGGKATLFAYGQTSSGKTHTIFGNDKEPGVYDYATRDLFKILKSKRGASDTFVLEAQFFEIYGGRVFDLFAKKARVELLEDAKGNARLVGLSSIPTGTPDELRRLVAAGSLERTTGATDANEQSSRSHAVLQLSILRESENGKGMVPVGHLALVDLAGSERGADTAGKDVPKQRRVEAAEINKSLLALKECIRALHRKNAAHDEDRHVPFRASKLTQVLRDSFIGPQSQTVMIAAVAPSNASVEHTLNTLRYADRVKEFRGTEGSRGFGGGEEVQRPGLDTYIQEDMDDDVSPDGSRELRDSSTSQNGLHPLVEGYEGAQDLARPPLRPSSTSTTASNSPRQQKKAIPQPKSSSQTPKLPKIEPPSATSHFRSLSALLEEEDALHRLHKSSLAQLRDLDETEARLLAEAARPDHDVDSYLEGIEKMLRRRKTVWDVLNEKVSLFRKHIDEAENS</sequence>
<comment type="similarity">
    <text evidence="8">Belongs to the TRAFAC class myosin-kinesin ATPase superfamily. Kinesin family. KIN-13 subfamily.</text>
</comment>
<name>A0A507CDK7_9FUNG</name>
<dbReference type="CDD" id="cd01367">
    <property type="entry name" value="KISc_KIF2_like"/>
    <property type="match status" value="1"/>
</dbReference>
<evidence type="ECO:0000256" key="9">
    <source>
        <dbReference type="PROSITE-ProRule" id="PRU00283"/>
    </source>
</evidence>
<dbReference type="PROSITE" id="PS00411">
    <property type="entry name" value="KINESIN_MOTOR_1"/>
    <property type="match status" value="1"/>
</dbReference>
<keyword evidence="3 10" id="KW-0493">Microtubule</keyword>
<evidence type="ECO:0000256" key="11">
    <source>
        <dbReference type="SAM" id="MobiDB-lite"/>
    </source>
</evidence>
<feature type="compositionally biased region" description="Polar residues" evidence="11">
    <location>
        <begin position="101"/>
        <end position="112"/>
    </location>
</feature>
<dbReference type="OrthoDB" id="3176171at2759"/>
<feature type="region of interest" description="Disordered" evidence="11">
    <location>
        <begin position="202"/>
        <end position="225"/>
    </location>
</feature>
<dbReference type="GO" id="GO:0003777">
    <property type="term" value="F:microtubule motor activity"/>
    <property type="evidence" value="ECO:0007669"/>
    <property type="project" value="InterPro"/>
</dbReference>
<feature type="compositionally biased region" description="Pro residues" evidence="11">
    <location>
        <begin position="151"/>
        <end position="160"/>
    </location>
</feature>
<evidence type="ECO:0000256" key="7">
    <source>
        <dbReference type="ARBA" id="ARBA00023212"/>
    </source>
</evidence>
<dbReference type="GO" id="GO:0008017">
    <property type="term" value="F:microtubule binding"/>
    <property type="evidence" value="ECO:0007669"/>
    <property type="project" value="InterPro"/>
</dbReference>
<organism evidence="13 14">
    <name type="scientific">Synchytrium microbalum</name>
    <dbReference type="NCBI Taxonomy" id="1806994"/>
    <lineage>
        <taxon>Eukaryota</taxon>
        <taxon>Fungi</taxon>
        <taxon>Fungi incertae sedis</taxon>
        <taxon>Chytridiomycota</taxon>
        <taxon>Chytridiomycota incertae sedis</taxon>
        <taxon>Chytridiomycetes</taxon>
        <taxon>Synchytriales</taxon>
        <taxon>Synchytriaceae</taxon>
        <taxon>Synchytrium</taxon>
    </lineage>
</organism>
<dbReference type="AlphaFoldDB" id="A0A507CDK7"/>
<dbReference type="PANTHER" id="PTHR47971:SF8">
    <property type="entry name" value="KINESIN-LIKE PROTEIN"/>
    <property type="match status" value="1"/>
</dbReference>
<dbReference type="Gene3D" id="3.40.850.10">
    <property type="entry name" value="Kinesin motor domain"/>
    <property type="match status" value="1"/>
</dbReference>
<keyword evidence="14" id="KW-1185">Reference proteome</keyword>
<dbReference type="Pfam" id="PF00225">
    <property type="entry name" value="Kinesin"/>
    <property type="match status" value="1"/>
</dbReference>
<dbReference type="GO" id="GO:0007018">
    <property type="term" value="P:microtubule-based movement"/>
    <property type="evidence" value="ECO:0007669"/>
    <property type="project" value="InterPro"/>
</dbReference>
<keyword evidence="5 9" id="KW-0067">ATP-binding</keyword>
<dbReference type="GeneID" id="42003021"/>
<dbReference type="PANTHER" id="PTHR47971">
    <property type="entry name" value="KINESIN-RELATED PROTEIN 6"/>
    <property type="match status" value="1"/>
</dbReference>
<dbReference type="SMART" id="SM00129">
    <property type="entry name" value="KISc"/>
    <property type="match status" value="1"/>
</dbReference>